<reference evidence="3 4" key="1">
    <citation type="submission" date="2018-10" db="EMBL/GenBank/DDBJ databases">
        <title>Fifty Aureobasidium pullulans genomes reveal a recombining polyextremotolerant generalist.</title>
        <authorList>
            <person name="Gostincar C."/>
            <person name="Turk M."/>
            <person name="Zajc J."/>
            <person name="Gunde-Cimerman N."/>
        </authorList>
    </citation>
    <scope>NUCLEOTIDE SEQUENCE [LARGE SCALE GENOMIC DNA]</scope>
    <source>
        <strain evidence="1 4">EXF-11013</strain>
        <strain evidence="2 3">EXF-4256</strain>
    </source>
</reference>
<dbReference type="Proteomes" id="UP000310687">
    <property type="component" value="Unassembled WGS sequence"/>
</dbReference>
<dbReference type="EMBL" id="QZBJ01000074">
    <property type="protein sequence ID" value="THY70509.1"/>
    <property type="molecule type" value="Genomic_DNA"/>
</dbReference>
<accession>A0A4S8XAP0</accession>
<sequence length="134" mass="15009">MLESRAEVPESSVRLTKPPLELRPKVALGQCTTGRSNQSVFSPSAGVHNRLAILWRPFSLTMARVSSACVDPAMTFFLPELGPCYGLMDRRRRHDRHLSKKLAEILDGFEECLSEDHGIFAARRDLGLSRLESD</sequence>
<evidence type="ECO:0000313" key="1">
    <source>
        <dbReference type="EMBL" id="THW34230.1"/>
    </source>
</evidence>
<proteinExistence type="predicted"/>
<gene>
    <name evidence="2" type="ORF">D6C94_08520</name>
    <name evidence="1" type="ORF">D6D22_08723</name>
</gene>
<name>A0A4S8XAP0_AURPU</name>
<organism evidence="1 4">
    <name type="scientific">Aureobasidium pullulans</name>
    <name type="common">Black yeast</name>
    <name type="synonym">Pullularia pullulans</name>
    <dbReference type="NCBI Taxonomy" id="5580"/>
    <lineage>
        <taxon>Eukaryota</taxon>
        <taxon>Fungi</taxon>
        <taxon>Dikarya</taxon>
        <taxon>Ascomycota</taxon>
        <taxon>Pezizomycotina</taxon>
        <taxon>Dothideomycetes</taxon>
        <taxon>Dothideomycetidae</taxon>
        <taxon>Dothideales</taxon>
        <taxon>Saccotheciaceae</taxon>
        <taxon>Aureobasidium</taxon>
    </lineage>
</organism>
<evidence type="ECO:0000313" key="4">
    <source>
        <dbReference type="Proteomes" id="UP000310687"/>
    </source>
</evidence>
<dbReference type="EMBL" id="QZAL01000186">
    <property type="protein sequence ID" value="THW34230.1"/>
    <property type="molecule type" value="Genomic_DNA"/>
</dbReference>
<comment type="caution">
    <text evidence="1">The sequence shown here is derived from an EMBL/GenBank/DDBJ whole genome shotgun (WGS) entry which is preliminary data.</text>
</comment>
<evidence type="ECO:0000313" key="2">
    <source>
        <dbReference type="EMBL" id="THY70509.1"/>
    </source>
</evidence>
<evidence type="ECO:0000313" key="3">
    <source>
        <dbReference type="Proteomes" id="UP000305064"/>
    </source>
</evidence>
<dbReference type="AlphaFoldDB" id="A0A4S8XAP0"/>
<protein>
    <submittedName>
        <fullName evidence="1">Uncharacterized protein</fullName>
    </submittedName>
</protein>
<dbReference type="Proteomes" id="UP000305064">
    <property type="component" value="Unassembled WGS sequence"/>
</dbReference>